<organism evidence="4 5">
    <name type="scientific">Candidatus Gottesmanbacteria bacterium RIFCSPHIGHO2_02_FULL_39_11</name>
    <dbReference type="NCBI Taxonomy" id="1798382"/>
    <lineage>
        <taxon>Bacteria</taxon>
        <taxon>Candidatus Gottesmaniibacteriota</taxon>
    </lineage>
</organism>
<dbReference type="GO" id="GO:0006412">
    <property type="term" value="P:translation"/>
    <property type="evidence" value="ECO:0007669"/>
    <property type="project" value="InterPro"/>
</dbReference>
<dbReference type="SUPFAM" id="SSF143800">
    <property type="entry name" value="L28p-like"/>
    <property type="match status" value="1"/>
</dbReference>
<evidence type="ECO:0000313" key="4">
    <source>
        <dbReference type="EMBL" id="OGG16687.1"/>
    </source>
</evidence>
<sequence>MKATIHPQYYADATITCACGAVYKLGSTKQSYTVEICAKCHPFFTGSMKFVDTLGRVERFQARQKQAQKFAPALALKKAKKLGKITDKPQKSLREMLLGAE</sequence>
<dbReference type="InterPro" id="IPR042105">
    <property type="entry name" value="Ribosomal_bL31_sf"/>
</dbReference>
<dbReference type="Pfam" id="PF01197">
    <property type="entry name" value="Ribosomal_L31"/>
    <property type="match status" value="1"/>
</dbReference>
<dbReference type="Proteomes" id="UP000176923">
    <property type="component" value="Unassembled WGS sequence"/>
</dbReference>
<comment type="similarity">
    <text evidence="3">Belongs to the bacterial ribosomal protein bL31 family.</text>
</comment>
<evidence type="ECO:0000256" key="2">
    <source>
        <dbReference type="ARBA" id="ARBA00023274"/>
    </source>
</evidence>
<protein>
    <recommendedName>
        <fullName evidence="3">50S ribosomal protein L31</fullName>
    </recommendedName>
</protein>
<evidence type="ECO:0000256" key="1">
    <source>
        <dbReference type="ARBA" id="ARBA00022980"/>
    </source>
</evidence>
<dbReference type="AlphaFoldDB" id="A0A1F5ZXB9"/>
<dbReference type="NCBIfam" id="TIGR00105">
    <property type="entry name" value="L31"/>
    <property type="match status" value="1"/>
</dbReference>
<name>A0A1F5ZXB9_9BACT</name>
<gene>
    <name evidence="4" type="ORF">A3D77_02905</name>
</gene>
<dbReference type="STRING" id="1798382.A3D77_02905"/>
<comment type="caution">
    <text evidence="4">The sequence shown here is derived from an EMBL/GenBank/DDBJ whole genome shotgun (WGS) entry which is preliminary data.</text>
</comment>
<dbReference type="InterPro" id="IPR034704">
    <property type="entry name" value="Ribosomal_bL28/bL31-like_sf"/>
</dbReference>
<accession>A0A1F5ZXB9</accession>
<dbReference type="InterPro" id="IPR002150">
    <property type="entry name" value="Ribosomal_bL31"/>
</dbReference>
<dbReference type="NCBIfam" id="NF000612">
    <property type="entry name" value="PRK00019.1"/>
    <property type="match status" value="1"/>
</dbReference>
<keyword evidence="1 3" id="KW-0689">Ribosomal protein</keyword>
<dbReference type="Gene3D" id="4.10.830.30">
    <property type="entry name" value="Ribosomal protein L31"/>
    <property type="match status" value="1"/>
</dbReference>
<dbReference type="GO" id="GO:0005840">
    <property type="term" value="C:ribosome"/>
    <property type="evidence" value="ECO:0007669"/>
    <property type="project" value="UniProtKB-KW"/>
</dbReference>
<dbReference type="EMBL" id="MFJL01000009">
    <property type="protein sequence ID" value="OGG16687.1"/>
    <property type="molecule type" value="Genomic_DNA"/>
</dbReference>
<dbReference type="PANTHER" id="PTHR33280:SF1">
    <property type="entry name" value="LARGE RIBOSOMAL SUBUNIT PROTEIN BL31C"/>
    <property type="match status" value="1"/>
</dbReference>
<evidence type="ECO:0000313" key="5">
    <source>
        <dbReference type="Proteomes" id="UP000176923"/>
    </source>
</evidence>
<dbReference type="GO" id="GO:1990904">
    <property type="term" value="C:ribonucleoprotein complex"/>
    <property type="evidence" value="ECO:0007669"/>
    <property type="project" value="UniProtKB-KW"/>
</dbReference>
<evidence type="ECO:0000256" key="3">
    <source>
        <dbReference type="RuleBase" id="RU000564"/>
    </source>
</evidence>
<dbReference type="PRINTS" id="PR01249">
    <property type="entry name" value="RIBOSOMALL31"/>
</dbReference>
<dbReference type="GO" id="GO:0003735">
    <property type="term" value="F:structural constituent of ribosome"/>
    <property type="evidence" value="ECO:0007669"/>
    <property type="project" value="InterPro"/>
</dbReference>
<keyword evidence="2 3" id="KW-0687">Ribonucleoprotein</keyword>
<dbReference type="PROSITE" id="PS01143">
    <property type="entry name" value="RIBOSOMAL_L31"/>
    <property type="match status" value="1"/>
</dbReference>
<dbReference type="PANTHER" id="PTHR33280">
    <property type="entry name" value="50S RIBOSOMAL PROTEIN L31, CHLOROPLASTIC"/>
    <property type="match status" value="1"/>
</dbReference>
<proteinExistence type="inferred from homology"/>
<reference evidence="4 5" key="1">
    <citation type="journal article" date="2016" name="Nat. Commun.">
        <title>Thousands of microbial genomes shed light on interconnected biogeochemical processes in an aquifer system.</title>
        <authorList>
            <person name="Anantharaman K."/>
            <person name="Brown C.T."/>
            <person name="Hug L.A."/>
            <person name="Sharon I."/>
            <person name="Castelle C.J."/>
            <person name="Probst A.J."/>
            <person name="Thomas B.C."/>
            <person name="Singh A."/>
            <person name="Wilkins M.J."/>
            <person name="Karaoz U."/>
            <person name="Brodie E.L."/>
            <person name="Williams K.H."/>
            <person name="Hubbard S.S."/>
            <person name="Banfield J.F."/>
        </authorList>
    </citation>
    <scope>NUCLEOTIDE SEQUENCE [LARGE SCALE GENOMIC DNA]</scope>
</reference>